<dbReference type="SUPFAM" id="SSF52317">
    <property type="entry name" value="Class I glutamine amidotransferase-like"/>
    <property type="match status" value="1"/>
</dbReference>
<feature type="region of interest" description="Disordered" evidence="1">
    <location>
        <begin position="236"/>
        <end position="261"/>
    </location>
</feature>
<reference evidence="4" key="2">
    <citation type="submission" date="2015-01" db="EMBL/GenBank/DDBJ databases">
        <title>Evolutionary Origins and Diversification of the Mycorrhizal Mutualists.</title>
        <authorList>
            <consortium name="DOE Joint Genome Institute"/>
            <consortium name="Mycorrhizal Genomics Consortium"/>
            <person name="Kohler A."/>
            <person name="Kuo A."/>
            <person name="Nagy L.G."/>
            <person name="Floudas D."/>
            <person name="Copeland A."/>
            <person name="Barry K.W."/>
            <person name="Cichocki N."/>
            <person name="Veneault-Fourrey C."/>
            <person name="LaButti K."/>
            <person name="Lindquist E.A."/>
            <person name="Lipzen A."/>
            <person name="Lundell T."/>
            <person name="Morin E."/>
            <person name="Murat C."/>
            <person name="Riley R."/>
            <person name="Ohm R."/>
            <person name="Sun H."/>
            <person name="Tunlid A."/>
            <person name="Henrissat B."/>
            <person name="Grigoriev I.V."/>
            <person name="Hibbett D.S."/>
            <person name="Martin F."/>
        </authorList>
    </citation>
    <scope>NUCLEOTIDE SEQUENCE [LARGE SCALE GENOMIC DNA]</scope>
    <source>
        <strain evidence="4">h7</strain>
    </source>
</reference>
<dbReference type="InterPro" id="IPR029062">
    <property type="entry name" value="Class_I_gatase-like"/>
</dbReference>
<sequence>MTASCSLARVTSLSPILNKTNRSTPFPTPMHSTSMCISLAFTCSFVTSCNHTAASAASAHENIEWINNLVAYIARVAQTKPHIKIIGICFGHQIIARALGGECVPNGGRWELGPTPLQLTDLGKRIFGSDELTIQQMHRDHVPSVPPSFHLLGSTNISPNQGMVRFVPPFPSPSIDPSSNPTDTHQQTLSSTPLPPIQILTTQGHPEFNSSIVSSIIEQRVASGAIGIPAAEDAKRRLKEEQEEEEGAKRRVEEEEVDEVDGDALKTRLRTSDARSVVGKVVWRVILGEM</sequence>
<accession>A0A0C2YRG5</accession>
<gene>
    <name evidence="3" type="ORF">M413DRAFT_443508</name>
</gene>
<dbReference type="InterPro" id="IPR044992">
    <property type="entry name" value="ChyE-like"/>
</dbReference>
<reference evidence="3 4" key="1">
    <citation type="submission" date="2014-04" db="EMBL/GenBank/DDBJ databases">
        <authorList>
            <consortium name="DOE Joint Genome Institute"/>
            <person name="Kuo A."/>
            <person name="Gay G."/>
            <person name="Dore J."/>
            <person name="Kohler A."/>
            <person name="Nagy L.G."/>
            <person name="Floudas D."/>
            <person name="Copeland A."/>
            <person name="Barry K.W."/>
            <person name="Cichocki N."/>
            <person name="Veneault-Fourrey C."/>
            <person name="LaButti K."/>
            <person name="Lindquist E.A."/>
            <person name="Lipzen A."/>
            <person name="Lundell T."/>
            <person name="Morin E."/>
            <person name="Murat C."/>
            <person name="Sun H."/>
            <person name="Tunlid A."/>
            <person name="Henrissat B."/>
            <person name="Grigoriev I.V."/>
            <person name="Hibbett D.S."/>
            <person name="Martin F."/>
            <person name="Nordberg H.P."/>
            <person name="Cantor M.N."/>
            <person name="Hua S.X."/>
        </authorList>
    </citation>
    <scope>NUCLEOTIDE SEQUENCE [LARGE SCALE GENOMIC DNA]</scope>
    <source>
        <strain evidence="4">h7</strain>
    </source>
</reference>
<feature type="region of interest" description="Disordered" evidence="1">
    <location>
        <begin position="171"/>
        <end position="190"/>
    </location>
</feature>
<protein>
    <recommendedName>
        <fullName evidence="2">Glutamine amidotransferase domain-containing protein</fullName>
    </recommendedName>
</protein>
<evidence type="ECO:0000259" key="2">
    <source>
        <dbReference type="Pfam" id="PF00117"/>
    </source>
</evidence>
<evidence type="ECO:0000256" key="1">
    <source>
        <dbReference type="SAM" id="MobiDB-lite"/>
    </source>
</evidence>
<dbReference type="Proteomes" id="UP000053424">
    <property type="component" value="Unassembled WGS sequence"/>
</dbReference>
<keyword evidence="4" id="KW-1185">Reference proteome</keyword>
<dbReference type="AlphaFoldDB" id="A0A0C2YRG5"/>
<dbReference type="PANTHER" id="PTHR42695:SF5">
    <property type="entry name" value="GLUTAMINE AMIDOTRANSFERASE YLR126C-RELATED"/>
    <property type="match status" value="1"/>
</dbReference>
<organism evidence="3 4">
    <name type="scientific">Hebeloma cylindrosporum</name>
    <dbReference type="NCBI Taxonomy" id="76867"/>
    <lineage>
        <taxon>Eukaryota</taxon>
        <taxon>Fungi</taxon>
        <taxon>Dikarya</taxon>
        <taxon>Basidiomycota</taxon>
        <taxon>Agaricomycotina</taxon>
        <taxon>Agaricomycetes</taxon>
        <taxon>Agaricomycetidae</taxon>
        <taxon>Agaricales</taxon>
        <taxon>Agaricineae</taxon>
        <taxon>Hymenogastraceae</taxon>
        <taxon>Hebeloma</taxon>
    </lineage>
</organism>
<dbReference type="Gene3D" id="3.40.50.880">
    <property type="match status" value="1"/>
</dbReference>
<dbReference type="PANTHER" id="PTHR42695">
    <property type="entry name" value="GLUTAMINE AMIDOTRANSFERASE YLR126C-RELATED"/>
    <property type="match status" value="1"/>
</dbReference>
<evidence type="ECO:0000313" key="4">
    <source>
        <dbReference type="Proteomes" id="UP000053424"/>
    </source>
</evidence>
<evidence type="ECO:0000313" key="3">
    <source>
        <dbReference type="EMBL" id="KIM43592.1"/>
    </source>
</evidence>
<dbReference type="GO" id="GO:0005634">
    <property type="term" value="C:nucleus"/>
    <property type="evidence" value="ECO:0007669"/>
    <property type="project" value="TreeGrafter"/>
</dbReference>
<dbReference type="EMBL" id="KN831775">
    <property type="protein sequence ID" value="KIM43592.1"/>
    <property type="molecule type" value="Genomic_DNA"/>
</dbReference>
<dbReference type="HOGENOM" id="CLU_959952_0_0_1"/>
<dbReference type="GO" id="GO:0005829">
    <property type="term" value="C:cytosol"/>
    <property type="evidence" value="ECO:0007669"/>
    <property type="project" value="TreeGrafter"/>
</dbReference>
<dbReference type="Pfam" id="PF00117">
    <property type="entry name" value="GATase"/>
    <property type="match status" value="1"/>
</dbReference>
<dbReference type="STRING" id="686832.A0A0C2YRG5"/>
<feature type="domain" description="Glutamine amidotransferase" evidence="2">
    <location>
        <begin position="73"/>
        <end position="156"/>
    </location>
</feature>
<proteinExistence type="predicted"/>
<dbReference type="InterPro" id="IPR017926">
    <property type="entry name" value="GATASE"/>
</dbReference>
<dbReference type="OrthoDB" id="92161at2759"/>
<dbReference type="CDD" id="cd01741">
    <property type="entry name" value="GATase1_1"/>
    <property type="match status" value="1"/>
</dbReference>
<name>A0A0C2YRG5_HEBCY</name>